<proteinExistence type="predicted"/>
<gene>
    <name evidence="1" type="ORF">HYN43_015100</name>
</gene>
<dbReference type="Pfam" id="PF19570">
    <property type="entry name" value="DUF6088"/>
    <property type="match status" value="1"/>
</dbReference>
<keyword evidence="2" id="KW-1185">Reference proteome</keyword>
<dbReference type="Proteomes" id="UP000270046">
    <property type="component" value="Chromosome"/>
</dbReference>
<evidence type="ECO:0000313" key="2">
    <source>
        <dbReference type="Proteomes" id="UP000270046"/>
    </source>
</evidence>
<protein>
    <recommendedName>
        <fullName evidence="3">Transcriptional regulator, AbiEi antitoxin, Type IV TA system</fullName>
    </recommendedName>
</protein>
<reference evidence="1 2" key="1">
    <citation type="submission" date="2018-10" db="EMBL/GenBank/DDBJ databases">
        <title>Genome sequencing of Mucilaginibacter sp. HYN0043.</title>
        <authorList>
            <person name="Kim M."/>
            <person name="Yi H."/>
        </authorList>
    </citation>
    <scope>NUCLEOTIDE SEQUENCE [LARGE SCALE GENOMIC DNA]</scope>
    <source>
        <strain evidence="1 2">HYN0043</strain>
    </source>
</reference>
<evidence type="ECO:0008006" key="3">
    <source>
        <dbReference type="Google" id="ProtNLM"/>
    </source>
</evidence>
<evidence type="ECO:0000313" key="1">
    <source>
        <dbReference type="EMBL" id="AYL96545.1"/>
    </source>
</evidence>
<dbReference type="AlphaFoldDB" id="A0A494VZG7"/>
<name>A0A494VZG7_9SPHI</name>
<sequence length="203" mass="22608">MTATHSTIEDYIKRYKRGDLIVPSDFRGKGSEAAIRKALSRLATDGTIRRIGHGLYILPIKDPLFGEVLPSADEIAHALADKEKIKIKPAGAQAMHKLGLTTQVPTKLVYLTDGNSRTIKINRTIIRFKATTPKKMALKGELSSLIILALEELGTNDLDAQIQNRIRELIRKENPVVFKQDLKLASASVHDYLLKIINDDRMA</sequence>
<dbReference type="OrthoDB" id="9798200at2"/>
<dbReference type="EMBL" id="CP032869">
    <property type="protein sequence ID" value="AYL96545.1"/>
    <property type="molecule type" value="Genomic_DNA"/>
</dbReference>
<dbReference type="KEGG" id="muh:HYN43_015100"/>
<accession>A0A494VZG7</accession>
<organism evidence="1 2">
    <name type="scientific">Mucilaginibacter celer</name>
    <dbReference type="NCBI Taxonomy" id="2305508"/>
    <lineage>
        <taxon>Bacteria</taxon>
        <taxon>Pseudomonadati</taxon>
        <taxon>Bacteroidota</taxon>
        <taxon>Sphingobacteriia</taxon>
        <taxon>Sphingobacteriales</taxon>
        <taxon>Sphingobacteriaceae</taxon>
        <taxon>Mucilaginibacter</taxon>
    </lineage>
</organism>
<dbReference type="InterPro" id="IPR045738">
    <property type="entry name" value="DUF6088"/>
</dbReference>
<dbReference type="RefSeq" id="WP_119410142.1">
    <property type="nucleotide sequence ID" value="NZ_CP032869.1"/>
</dbReference>